<proteinExistence type="predicted"/>
<feature type="transmembrane region" description="Helical" evidence="1">
    <location>
        <begin position="32"/>
        <end position="57"/>
    </location>
</feature>
<name>M0A7M5_9EURY</name>
<dbReference type="RefSeq" id="WP_006108117.1">
    <property type="nucleotide sequence ID" value="NZ_AOIL01000016.1"/>
</dbReference>
<evidence type="ECO:0000313" key="2">
    <source>
        <dbReference type="EMBL" id="ELY94775.1"/>
    </source>
</evidence>
<comment type="caution">
    <text evidence="2">The sequence shown here is derived from an EMBL/GenBank/DDBJ whole genome shotgun (WGS) entry which is preliminary data.</text>
</comment>
<dbReference type="EMBL" id="AOIL01000016">
    <property type="protein sequence ID" value="ELY94775.1"/>
    <property type="molecule type" value="Genomic_DNA"/>
</dbReference>
<keyword evidence="1" id="KW-0472">Membrane</keyword>
<keyword evidence="1" id="KW-1133">Transmembrane helix</keyword>
<dbReference type="STRING" id="1230458.C484_05482"/>
<evidence type="ECO:0000256" key="1">
    <source>
        <dbReference type="SAM" id="Phobius"/>
    </source>
</evidence>
<protein>
    <submittedName>
        <fullName evidence="2">Uncharacterized protein</fullName>
    </submittedName>
</protein>
<dbReference type="AlphaFoldDB" id="M0A7M5"/>
<dbReference type="PATRIC" id="fig|1230458.4.peg.1108"/>
<evidence type="ECO:0000313" key="3">
    <source>
        <dbReference type="Proteomes" id="UP000011648"/>
    </source>
</evidence>
<reference evidence="2 3" key="1">
    <citation type="journal article" date="2014" name="PLoS Genet.">
        <title>Phylogenetically driven sequencing of extremely halophilic archaea reveals strategies for static and dynamic osmo-response.</title>
        <authorList>
            <person name="Becker E.A."/>
            <person name="Seitzer P.M."/>
            <person name="Tritt A."/>
            <person name="Larsen D."/>
            <person name="Krusor M."/>
            <person name="Yao A.I."/>
            <person name="Wu D."/>
            <person name="Madern D."/>
            <person name="Eisen J.A."/>
            <person name="Darling A.E."/>
            <person name="Facciotti M.T."/>
        </authorList>
    </citation>
    <scope>NUCLEOTIDE SEQUENCE [LARGE SCALE GENOMIC DNA]</scope>
    <source>
        <strain evidence="2 3">DSM 12281</strain>
    </source>
</reference>
<accession>M0A7M5</accession>
<gene>
    <name evidence="2" type="ORF">C484_05482</name>
</gene>
<keyword evidence="1" id="KW-0812">Transmembrane</keyword>
<keyword evidence="3" id="KW-1185">Reference proteome</keyword>
<organism evidence="2 3">
    <name type="scientific">Natrialba taiwanensis DSM 12281</name>
    <dbReference type="NCBI Taxonomy" id="1230458"/>
    <lineage>
        <taxon>Archaea</taxon>
        <taxon>Methanobacteriati</taxon>
        <taxon>Methanobacteriota</taxon>
        <taxon>Stenosarchaea group</taxon>
        <taxon>Halobacteria</taxon>
        <taxon>Halobacteriales</taxon>
        <taxon>Natrialbaceae</taxon>
        <taxon>Natrialba</taxon>
    </lineage>
</organism>
<dbReference type="Proteomes" id="UP000011648">
    <property type="component" value="Unassembled WGS sequence"/>
</dbReference>
<dbReference type="OrthoDB" id="167413at2157"/>
<sequence length="61" mass="6699">MASDETIGTRVVETLGRVHERYDETAAGIRTYVPAAVTAIEVVLALALFAMLALWFVRYLG</sequence>